<evidence type="ECO:0008006" key="4">
    <source>
        <dbReference type="Google" id="ProtNLM"/>
    </source>
</evidence>
<keyword evidence="1" id="KW-1133">Transmembrane helix</keyword>
<comment type="caution">
    <text evidence="2">The sequence shown here is derived from an EMBL/GenBank/DDBJ whole genome shotgun (WGS) entry which is preliminary data.</text>
</comment>
<evidence type="ECO:0000313" key="3">
    <source>
        <dbReference type="Proteomes" id="UP000306602"/>
    </source>
</evidence>
<reference evidence="2 3" key="1">
    <citation type="submission" date="2019-04" db="EMBL/GenBank/DDBJ databases">
        <title>Shimia ponticola sp. nov., isolated from seawater.</title>
        <authorList>
            <person name="Kim Y.-O."/>
            <person name="Yoon J.-H."/>
        </authorList>
    </citation>
    <scope>NUCLEOTIDE SEQUENCE [LARGE SCALE GENOMIC DNA]</scope>
    <source>
        <strain evidence="2 3">MYP11</strain>
    </source>
</reference>
<dbReference type="GO" id="GO:0006629">
    <property type="term" value="P:lipid metabolic process"/>
    <property type="evidence" value="ECO:0007669"/>
    <property type="project" value="InterPro"/>
</dbReference>
<dbReference type="OrthoDB" id="869379at2"/>
<gene>
    <name evidence="2" type="ORF">E4Z66_17250</name>
</gene>
<name>A0A4S4N6F4_9RHOB</name>
<dbReference type="Gene3D" id="3.40.50.1820">
    <property type="entry name" value="alpha/beta hydrolase"/>
    <property type="match status" value="1"/>
</dbReference>
<keyword evidence="3" id="KW-1185">Reference proteome</keyword>
<keyword evidence="1" id="KW-0472">Membrane</keyword>
<keyword evidence="1" id="KW-0812">Transmembrane</keyword>
<dbReference type="InterPro" id="IPR029058">
    <property type="entry name" value="AB_hydrolase_fold"/>
</dbReference>
<dbReference type="EMBL" id="SRKY01000005">
    <property type="protein sequence ID" value="THH34716.1"/>
    <property type="molecule type" value="Genomic_DNA"/>
</dbReference>
<dbReference type="InterPro" id="IPR003386">
    <property type="entry name" value="LACT/PDAT_acylTrfase"/>
</dbReference>
<dbReference type="PANTHER" id="PTHR11440">
    <property type="entry name" value="LECITHIN-CHOLESTEROL ACYLTRANSFERASE-RELATED"/>
    <property type="match status" value="1"/>
</dbReference>
<dbReference type="SUPFAM" id="SSF53474">
    <property type="entry name" value="alpha/beta-Hydrolases"/>
    <property type="match status" value="1"/>
</dbReference>
<organism evidence="2 3">
    <name type="scientific">Aliishimia ponticola</name>
    <dbReference type="NCBI Taxonomy" id="2499833"/>
    <lineage>
        <taxon>Bacteria</taxon>
        <taxon>Pseudomonadati</taxon>
        <taxon>Pseudomonadota</taxon>
        <taxon>Alphaproteobacteria</taxon>
        <taxon>Rhodobacterales</taxon>
        <taxon>Paracoccaceae</taxon>
        <taxon>Aliishimia</taxon>
    </lineage>
</organism>
<evidence type="ECO:0000313" key="2">
    <source>
        <dbReference type="EMBL" id="THH34716.1"/>
    </source>
</evidence>
<dbReference type="Pfam" id="PF02450">
    <property type="entry name" value="LCAT"/>
    <property type="match status" value="1"/>
</dbReference>
<dbReference type="GO" id="GO:0008374">
    <property type="term" value="F:O-acyltransferase activity"/>
    <property type="evidence" value="ECO:0007669"/>
    <property type="project" value="InterPro"/>
</dbReference>
<proteinExistence type="predicted"/>
<accession>A0A4S4N6F4</accession>
<sequence length="642" mass="69842">MDSDNIKAAFWNHMTSAITGRRLTRPAVYQWLKFYLGFVRLKPLLFEFFGSFLMEWRQVFLVLRSFTVSCSAVFILVTAGVAAPPERPLVFVPGIVGSVLSEADDSSRGEVIWGDLGSIRGSNFHRLDLLPSDGDPLRVRSTDALRGLPLPFGAFENGLYGKLFKFLEGDETLADRISGDTRKGNYVEGETLFVFHYDWRRSNFANALHLNSFITENLPEGPYDLVAHSMGGLVTRIMLSQRGPSDTCVTATAAEIGLPGDEYQALCIAIYGQSPTGAYPSDHLSATRPAAERMHTFIEMAVPHYGSVNLAATLLEGWGKASELLLGGKLAIQNTILSMAAPIELLPTYDKCCAFGEAYETGNVQADPYNEEFWLDMLLGFGEEPCPYARCETRRALFRNGIANRRIIDEIMDAGLPATVKANHGIIGRYVKNTREVVYVDPGAGGNGAGVTYRTNAEGDGTVHRISALLPNNKQSETFSNMGVVRHAGHPFIIGNTAATGYVYDMLIKPVTQGILAVSGDKLLFVGGTVDTVGLELSETILMVGDETLVTLRADDQREDPFDPAQAVGEVLRIKLEGVDTGEVVEQAGALTLDTDWSLPTSGKLVYTSDAIAIDAPGIYRLSVLDSGGTELAQSHVYVLEK</sequence>
<protein>
    <recommendedName>
        <fullName evidence="4">Alpha/beta hydrolase</fullName>
    </recommendedName>
</protein>
<dbReference type="Proteomes" id="UP000306602">
    <property type="component" value="Unassembled WGS sequence"/>
</dbReference>
<evidence type="ECO:0000256" key="1">
    <source>
        <dbReference type="SAM" id="Phobius"/>
    </source>
</evidence>
<feature type="transmembrane region" description="Helical" evidence="1">
    <location>
        <begin position="61"/>
        <end position="83"/>
    </location>
</feature>
<dbReference type="AlphaFoldDB" id="A0A4S4N6F4"/>